<dbReference type="PANTHER" id="PTHR48475">
    <property type="entry name" value="RIBONUCLEASE H"/>
    <property type="match status" value="1"/>
</dbReference>
<dbReference type="InterPro" id="IPR001584">
    <property type="entry name" value="Integrase_cat-core"/>
</dbReference>
<dbReference type="SUPFAM" id="SSF56672">
    <property type="entry name" value="DNA/RNA polymerases"/>
    <property type="match status" value="1"/>
</dbReference>
<evidence type="ECO:0000259" key="2">
    <source>
        <dbReference type="PROSITE" id="PS50994"/>
    </source>
</evidence>
<proteinExistence type="predicted"/>
<dbReference type="InterPro" id="IPR000477">
    <property type="entry name" value="RT_dom"/>
</dbReference>
<dbReference type="InterPro" id="IPR005162">
    <property type="entry name" value="Retrotrans_gag_dom"/>
</dbReference>
<organism evidence="3">
    <name type="scientific">Tanacetum cinerariifolium</name>
    <name type="common">Dalmatian daisy</name>
    <name type="synonym">Chrysanthemum cinerariifolium</name>
    <dbReference type="NCBI Taxonomy" id="118510"/>
    <lineage>
        <taxon>Eukaryota</taxon>
        <taxon>Viridiplantae</taxon>
        <taxon>Streptophyta</taxon>
        <taxon>Embryophyta</taxon>
        <taxon>Tracheophyta</taxon>
        <taxon>Spermatophyta</taxon>
        <taxon>Magnoliopsida</taxon>
        <taxon>eudicotyledons</taxon>
        <taxon>Gunneridae</taxon>
        <taxon>Pentapetalae</taxon>
        <taxon>asterids</taxon>
        <taxon>campanulids</taxon>
        <taxon>Asterales</taxon>
        <taxon>Asteraceae</taxon>
        <taxon>Asteroideae</taxon>
        <taxon>Anthemideae</taxon>
        <taxon>Anthemidinae</taxon>
        <taxon>Tanacetum</taxon>
    </lineage>
</organism>
<dbReference type="PANTHER" id="PTHR48475:SF2">
    <property type="entry name" value="RIBONUCLEASE H"/>
    <property type="match status" value="1"/>
</dbReference>
<dbReference type="Gene3D" id="3.30.70.270">
    <property type="match status" value="2"/>
</dbReference>
<protein>
    <recommendedName>
        <fullName evidence="2">Integrase catalytic domain-containing protein</fullName>
    </recommendedName>
</protein>
<comment type="caution">
    <text evidence="3">The sequence shown here is derived from an EMBL/GenBank/DDBJ whole genome shotgun (WGS) entry which is preliminary data.</text>
</comment>
<evidence type="ECO:0000256" key="1">
    <source>
        <dbReference type="SAM" id="MobiDB-lite"/>
    </source>
</evidence>
<dbReference type="InterPro" id="IPR036397">
    <property type="entry name" value="RNaseH_sf"/>
</dbReference>
<dbReference type="SUPFAM" id="SSF53098">
    <property type="entry name" value="Ribonuclease H-like"/>
    <property type="match status" value="2"/>
</dbReference>
<gene>
    <name evidence="3" type="ORF">Tci_001685</name>
</gene>
<name>A0A699GJV9_TANCI</name>
<dbReference type="InterPro" id="IPR043502">
    <property type="entry name" value="DNA/RNA_pol_sf"/>
</dbReference>
<dbReference type="PROSITE" id="PS50994">
    <property type="entry name" value="INTEGRASE"/>
    <property type="match status" value="1"/>
</dbReference>
<dbReference type="GO" id="GO:0003676">
    <property type="term" value="F:nucleic acid binding"/>
    <property type="evidence" value="ECO:0007669"/>
    <property type="project" value="InterPro"/>
</dbReference>
<dbReference type="AlphaFoldDB" id="A0A699GJV9"/>
<dbReference type="Gene3D" id="3.30.420.10">
    <property type="entry name" value="Ribonuclease H-like superfamily/Ribonuclease H"/>
    <property type="match status" value="2"/>
</dbReference>
<dbReference type="InterPro" id="IPR012337">
    <property type="entry name" value="RNaseH-like_sf"/>
</dbReference>
<evidence type="ECO:0000313" key="3">
    <source>
        <dbReference type="EMBL" id="GEU29707.1"/>
    </source>
</evidence>
<reference evidence="3" key="1">
    <citation type="journal article" date="2019" name="Sci. Rep.">
        <title>Draft genome of Tanacetum cinerariifolium, the natural source of mosquito coil.</title>
        <authorList>
            <person name="Yamashiro T."/>
            <person name="Shiraishi A."/>
            <person name="Satake H."/>
            <person name="Nakayama K."/>
        </authorList>
    </citation>
    <scope>NUCLEOTIDE SEQUENCE</scope>
</reference>
<dbReference type="GO" id="GO:0015074">
    <property type="term" value="P:DNA integration"/>
    <property type="evidence" value="ECO:0007669"/>
    <property type="project" value="InterPro"/>
</dbReference>
<dbReference type="Pfam" id="PF17919">
    <property type="entry name" value="RT_RNaseH_2"/>
    <property type="match status" value="1"/>
</dbReference>
<dbReference type="InterPro" id="IPR041577">
    <property type="entry name" value="RT_RNaseH_2"/>
</dbReference>
<dbReference type="Pfam" id="PF03732">
    <property type="entry name" value="Retrotrans_gag"/>
    <property type="match status" value="1"/>
</dbReference>
<dbReference type="Pfam" id="PF00078">
    <property type="entry name" value="RVT_1"/>
    <property type="match status" value="1"/>
</dbReference>
<accession>A0A699GJV9</accession>
<dbReference type="InterPro" id="IPR043128">
    <property type="entry name" value="Rev_trsase/Diguanyl_cyclase"/>
</dbReference>
<sequence>MPAFDAAMREYCDRNNHQLLPITAEKVHQEKVQQERLKAVTARLNFEETSQHSESGTLSRRRDLKKKACLEALNQGVAAAKTEGWAIPTWCYMFNSTLTKNARVWFDDLSKESIDSYDDLKEAFLENYLQLKKCIKNPVEIHNIKQRNRESTEEFVRRGEVAASNREWKKSFSTWKQQEAGQKPNFKKGGFRNQQRPERKQGRYTLLTKTPKEILDLDKGKFKPPPPMTIPVEKRNASKFSMAEDSQTKDYPNLISGDGDLISPLGEKDGTEGPMNIEAKMGGHFVHQVRSQMVPAATPLVGFSGKIIWPRGQVSLLVKIADEEHSTSEWMNFMVVRTPSLYNGIIKRPGVRRIRAVPSTAHGMLKFLVTDGTVTLRSSRIIPLERTMVLGPGAQLNIREGCLPVRQKKWGQTPKRNKAIYEKVEKLVDAGIIKKSIITVSCQTQATYQRVVDKAFQKQIGQNLEVYVDDLVIQSYTEQEVIKDIEETFKTLKEINMKLNPKKCTFGMSESAFLGYKVNANGLKVSLDKVKAVLIFSSPSQKIITILQNLKKCTKKSDFQWTAEAKTAFKQMKKVIAELPMLTAPKEKEELIVYLEATKEAISAVLMMERNGKQMPIYFVSRALQGPKINYTLMEKLILALAKNFIVERPKYKEELSDPWILFTNGSSCIDGSEAGLILTNPEGIEFTYALRFGFKAINNEAEYEALVAGLRIAEQMEELKEKSIDEKEVLAVVEEEGRAWMTLIHEYLVEKFYYKKRKKQGLYAARQGGSCNMHAGPRSVVEKALRSGPFPEGPSKVKFLIVAIDYFTKSIETKLVAIITGTHIKKFVWDNIVCRFGFPKEIISDNEKQFRDNPFKDWCEKLCIRQCFASVKHSQANGLVERANISLGEGIKARLDEKSKNWLEEISHVLGAHRTMVKSSNGETLFSLTYGTEAVIPV</sequence>
<feature type="region of interest" description="Disordered" evidence="1">
    <location>
        <begin position="174"/>
        <end position="202"/>
    </location>
</feature>
<feature type="domain" description="Integrase catalytic" evidence="2">
    <location>
        <begin position="774"/>
        <end position="939"/>
    </location>
</feature>
<dbReference type="EMBL" id="BKCJ010000092">
    <property type="protein sequence ID" value="GEU29707.1"/>
    <property type="molecule type" value="Genomic_DNA"/>
</dbReference>